<keyword evidence="4 8" id="KW-0812">Transmembrane</keyword>
<evidence type="ECO:0000256" key="5">
    <source>
        <dbReference type="ARBA" id="ARBA00022989"/>
    </source>
</evidence>
<feature type="transmembrane region" description="Helical" evidence="8">
    <location>
        <begin position="376"/>
        <end position="398"/>
    </location>
</feature>
<evidence type="ECO:0000256" key="3">
    <source>
        <dbReference type="ARBA" id="ARBA00022448"/>
    </source>
</evidence>
<feature type="compositionally biased region" description="Low complexity" evidence="7">
    <location>
        <begin position="1"/>
        <end position="21"/>
    </location>
</feature>
<evidence type="ECO:0000256" key="1">
    <source>
        <dbReference type="ARBA" id="ARBA00004141"/>
    </source>
</evidence>
<feature type="transmembrane region" description="Helical" evidence="8">
    <location>
        <begin position="511"/>
        <end position="532"/>
    </location>
</feature>
<feature type="transmembrane region" description="Helical" evidence="8">
    <location>
        <begin position="97"/>
        <end position="117"/>
    </location>
</feature>
<feature type="transmembrane region" description="Helical" evidence="8">
    <location>
        <begin position="286"/>
        <end position="305"/>
    </location>
</feature>
<feature type="transmembrane region" description="Helical" evidence="8">
    <location>
        <begin position="129"/>
        <end position="148"/>
    </location>
</feature>
<comment type="subcellular location">
    <subcellularLocation>
        <location evidence="1">Membrane</location>
        <topology evidence="1">Multi-pass membrane protein</topology>
    </subcellularLocation>
</comment>
<reference evidence="9 10" key="1">
    <citation type="submission" date="2017-12" db="EMBL/GenBank/DDBJ databases">
        <title>Sequencing, de novo assembly and annotation of complete genome of a new Thraustochytrid species, strain FCC1311.</title>
        <authorList>
            <person name="Sedici K."/>
            <person name="Godart F."/>
            <person name="Aiese Cigliano R."/>
            <person name="Sanseverino W."/>
            <person name="Barakat M."/>
            <person name="Ortet P."/>
            <person name="Marechal E."/>
            <person name="Cagnac O."/>
            <person name="Amato A."/>
        </authorList>
    </citation>
    <scope>NUCLEOTIDE SEQUENCE [LARGE SCALE GENOMIC DNA]</scope>
</reference>
<dbReference type="EMBL" id="BEYU01000129">
    <property type="protein sequence ID" value="GBG32769.1"/>
    <property type="molecule type" value="Genomic_DNA"/>
</dbReference>
<protein>
    <submittedName>
        <fullName evidence="9">Crt-like 1</fullName>
    </submittedName>
</protein>
<feature type="transmembrane region" description="Helical" evidence="8">
    <location>
        <begin position="343"/>
        <end position="364"/>
    </location>
</feature>
<evidence type="ECO:0000256" key="2">
    <source>
        <dbReference type="ARBA" id="ARBA00006690"/>
    </source>
</evidence>
<sequence length="553" mass="60534">MRLGGLRSNSGLRSGSWGSGSFEDTGQGTSADDLFRAVTSQNSLSLASNASNASLGNSPRGPRLADNMSRPLLAENDVDEQEAATMAQWGWRKQAKLLAILALLILCGSAETISYTVNGKVLMAPYRCFLDQAVVLTCIIFFSTLYGLEEARRRRAKTRRWLTPGSGRESRATSTSYISDEDDYNFGGSEGVYDEDVDGRFGPGGGHGRNHGSRNFFDDFDERAESYLHGRHNTPEGLRRSMIERARAVFARHQFFWLVGVMALCDTIALYINLLASHGLGGALRLILQQLSIPMSMGLSALMLGRSFSRRHVIGAIMVLLGVVLCLVNVIKGGPGQSDAMWTVVFAISCFPLALGGCLKEWVLTQPRFRCDAHQLNAWVAIFQFVIGLFLVPLGVWIQNRDMDDLNQIERGEIMANFIDGFRCGFLGLNTYDPVTGHPAYGKEDCSSAAISTWTYIITVCAFNLLMLIVIDEGSAVLFFVANGVIIPVVSVASASPLYSRLGLPRDSYTVWQFIGLTCTVGGCFYFGKAVIQRAESDLKIEIMRSGGPPRQT</sequence>
<dbReference type="Proteomes" id="UP000241890">
    <property type="component" value="Unassembled WGS sequence"/>
</dbReference>
<evidence type="ECO:0000256" key="4">
    <source>
        <dbReference type="ARBA" id="ARBA00022692"/>
    </source>
</evidence>
<evidence type="ECO:0000313" key="10">
    <source>
        <dbReference type="Proteomes" id="UP000241890"/>
    </source>
</evidence>
<dbReference type="PANTHER" id="PTHR31326:SF1">
    <property type="entry name" value="PROTEIN CLT2, CHLOROPLASTIC"/>
    <property type="match status" value="1"/>
</dbReference>
<dbReference type="AlphaFoldDB" id="A0A2R5GR31"/>
<feature type="transmembrane region" description="Helical" evidence="8">
    <location>
        <begin position="451"/>
        <end position="470"/>
    </location>
</feature>
<keyword evidence="5 8" id="KW-1133">Transmembrane helix</keyword>
<accession>A0A2R5GR31</accession>
<feature type="region of interest" description="Disordered" evidence="7">
    <location>
        <begin position="1"/>
        <end position="25"/>
    </location>
</feature>
<dbReference type="SUPFAM" id="SSF103481">
    <property type="entry name" value="Multidrug resistance efflux transporter EmrE"/>
    <property type="match status" value="1"/>
</dbReference>
<feature type="transmembrane region" description="Helical" evidence="8">
    <location>
        <begin position="477"/>
        <end position="499"/>
    </location>
</feature>
<dbReference type="Pfam" id="PF08627">
    <property type="entry name" value="CRT-like"/>
    <property type="match status" value="1"/>
</dbReference>
<name>A0A2R5GR31_9STRA</name>
<evidence type="ECO:0000256" key="6">
    <source>
        <dbReference type="ARBA" id="ARBA00023136"/>
    </source>
</evidence>
<dbReference type="OrthoDB" id="416555at2759"/>
<dbReference type="InParanoid" id="A0A2R5GR31"/>
<keyword evidence="10" id="KW-1185">Reference proteome</keyword>
<dbReference type="InterPro" id="IPR037185">
    <property type="entry name" value="EmrE-like"/>
</dbReference>
<feature type="transmembrane region" description="Helical" evidence="8">
    <location>
        <begin position="255"/>
        <end position="274"/>
    </location>
</feature>
<keyword evidence="3" id="KW-0813">Transport</keyword>
<comment type="caution">
    <text evidence="9">The sequence shown here is derived from an EMBL/GenBank/DDBJ whole genome shotgun (WGS) entry which is preliminary data.</text>
</comment>
<dbReference type="PANTHER" id="PTHR31326">
    <property type="entry name" value="PROTEIN CLT2, CHLOROPLASTIC"/>
    <property type="match status" value="1"/>
</dbReference>
<proteinExistence type="inferred from homology"/>
<gene>
    <name evidence="9" type="ORF">FCC1311_089942</name>
</gene>
<comment type="similarity">
    <text evidence="2">Belongs to the CRT-like transporter family.</text>
</comment>
<keyword evidence="6 8" id="KW-0472">Membrane</keyword>
<dbReference type="GO" id="GO:0016020">
    <property type="term" value="C:membrane"/>
    <property type="evidence" value="ECO:0007669"/>
    <property type="project" value="UniProtKB-SubCell"/>
</dbReference>
<dbReference type="InterPro" id="IPR013936">
    <property type="entry name" value="CRT-like"/>
</dbReference>
<feature type="transmembrane region" description="Helical" evidence="8">
    <location>
        <begin position="312"/>
        <end position="331"/>
    </location>
</feature>
<evidence type="ECO:0000313" key="9">
    <source>
        <dbReference type="EMBL" id="GBG32769.1"/>
    </source>
</evidence>
<organism evidence="9 10">
    <name type="scientific">Hondaea fermentalgiana</name>
    <dbReference type="NCBI Taxonomy" id="2315210"/>
    <lineage>
        <taxon>Eukaryota</taxon>
        <taxon>Sar</taxon>
        <taxon>Stramenopiles</taxon>
        <taxon>Bigyra</taxon>
        <taxon>Labyrinthulomycetes</taxon>
        <taxon>Thraustochytrida</taxon>
        <taxon>Thraustochytriidae</taxon>
        <taxon>Hondaea</taxon>
    </lineage>
</organism>
<evidence type="ECO:0000256" key="8">
    <source>
        <dbReference type="SAM" id="Phobius"/>
    </source>
</evidence>
<evidence type="ECO:0000256" key="7">
    <source>
        <dbReference type="SAM" id="MobiDB-lite"/>
    </source>
</evidence>